<evidence type="ECO:0000313" key="2">
    <source>
        <dbReference type="EMBL" id="UOQ86797.1"/>
    </source>
</evidence>
<organism evidence="2 3">
    <name type="scientific">Gracilibacillus salinarum</name>
    <dbReference type="NCBI Taxonomy" id="2932255"/>
    <lineage>
        <taxon>Bacteria</taxon>
        <taxon>Bacillati</taxon>
        <taxon>Bacillota</taxon>
        <taxon>Bacilli</taxon>
        <taxon>Bacillales</taxon>
        <taxon>Bacillaceae</taxon>
        <taxon>Gracilibacillus</taxon>
    </lineage>
</organism>
<evidence type="ECO:0000256" key="1">
    <source>
        <dbReference type="SAM" id="Phobius"/>
    </source>
</evidence>
<protein>
    <submittedName>
        <fullName evidence="2">DUF3021 domain-containing protein</fullName>
    </submittedName>
</protein>
<dbReference type="RefSeq" id="WP_244747167.1">
    <property type="nucleotide sequence ID" value="NZ_CP095071.1"/>
</dbReference>
<accession>A0ABY4GUB9</accession>
<feature type="transmembrane region" description="Helical" evidence="1">
    <location>
        <begin position="72"/>
        <end position="93"/>
    </location>
</feature>
<gene>
    <name evidence="2" type="ORF">MUN87_07895</name>
</gene>
<reference evidence="2 3" key="1">
    <citation type="submission" date="2022-04" db="EMBL/GenBank/DDBJ databases">
        <title>Gracilibacillus sp. isolated from saltern.</title>
        <authorList>
            <person name="Won M."/>
            <person name="Lee C.-M."/>
            <person name="Woen H.-Y."/>
            <person name="Kwon S.-W."/>
        </authorList>
    </citation>
    <scope>NUCLEOTIDE SEQUENCE [LARGE SCALE GENOMIC DNA]</scope>
    <source>
        <strain evidence="2 3">SSPM10-3</strain>
    </source>
</reference>
<feature type="transmembrane region" description="Helical" evidence="1">
    <location>
        <begin position="39"/>
        <end position="60"/>
    </location>
</feature>
<dbReference type="Proteomes" id="UP000831537">
    <property type="component" value="Chromosome"/>
</dbReference>
<keyword evidence="1" id="KW-0472">Membrane</keyword>
<keyword evidence="1" id="KW-1133">Transmembrane helix</keyword>
<dbReference type="InterPro" id="IPR021560">
    <property type="entry name" value="DUF3021"/>
</dbReference>
<dbReference type="EMBL" id="CP095071">
    <property type="protein sequence ID" value="UOQ86797.1"/>
    <property type="molecule type" value="Genomic_DNA"/>
</dbReference>
<dbReference type="Pfam" id="PF11457">
    <property type="entry name" value="DUF3021"/>
    <property type="match status" value="1"/>
</dbReference>
<proteinExistence type="predicted"/>
<feature type="transmembrane region" description="Helical" evidence="1">
    <location>
        <begin position="99"/>
        <end position="120"/>
    </location>
</feature>
<name>A0ABY4GUB9_9BACI</name>
<feature type="transmembrane region" description="Helical" evidence="1">
    <location>
        <begin position="9"/>
        <end position="27"/>
    </location>
</feature>
<keyword evidence="3" id="KW-1185">Reference proteome</keyword>
<sequence>MIIEALKRSMVGIAFGGIITFIAITIVMSTGTETSVSEIWFYMLCSYILGIYFGLSSFIFGDNSWSQLQQTIIHFTLSILFYFIIALSAGWIKMQLPDILVTTIIFIIIYLVFWTGYYWYYKKVEESMNKNLRNQEKNSE</sequence>
<evidence type="ECO:0000313" key="3">
    <source>
        <dbReference type="Proteomes" id="UP000831537"/>
    </source>
</evidence>
<keyword evidence="1" id="KW-0812">Transmembrane</keyword>